<dbReference type="SUPFAM" id="SSF53474">
    <property type="entry name" value="alpha/beta-Hydrolases"/>
    <property type="match status" value="1"/>
</dbReference>
<evidence type="ECO:0000313" key="4">
    <source>
        <dbReference type="Proteomes" id="UP001549749"/>
    </source>
</evidence>
<dbReference type="Proteomes" id="UP001549749">
    <property type="component" value="Unassembled WGS sequence"/>
</dbReference>
<evidence type="ECO:0000259" key="1">
    <source>
        <dbReference type="Pfam" id="PF00326"/>
    </source>
</evidence>
<dbReference type="InterPro" id="IPR050278">
    <property type="entry name" value="Serine_Prot_S9B/DPPIV"/>
</dbReference>
<dbReference type="RefSeq" id="WP_354661764.1">
    <property type="nucleotide sequence ID" value="NZ_JBEXAC010000002.1"/>
</dbReference>
<dbReference type="EMBL" id="JBEXAC010000002">
    <property type="protein sequence ID" value="MET6999196.1"/>
    <property type="molecule type" value="Genomic_DNA"/>
</dbReference>
<keyword evidence="4" id="KW-1185">Reference proteome</keyword>
<feature type="domain" description="Peptidase S9 prolyl oligopeptidase catalytic" evidence="1">
    <location>
        <begin position="560"/>
        <end position="752"/>
    </location>
</feature>
<protein>
    <submittedName>
        <fullName evidence="3">DPP IV N-terminal domain-containing protein</fullName>
    </submittedName>
</protein>
<dbReference type="Gene3D" id="2.140.10.30">
    <property type="entry name" value="Dipeptidylpeptidase IV, N-terminal domain"/>
    <property type="match status" value="1"/>
</dbReference>
<evidence type="ECO:0000313" key="3">
    <source>
        <dbReference type="EMBL" id="MET6999196.1"/>
    </source>
</evidence>
<dbReference type="SUPFAM" id="SSF82171">
    <property type="entry name" value="DPP6 N-terminal domain-like"/>
    <property type="match status" value="1"/>
</dbReference>
<reference evidence="3 4" key="1">
    <citation type="submission" date="2024-06" db="EMBL/GenBank/DDBJ databases">
        <title>Chitinophaga defluvii sp. nov., isolated from municipal sewage.</title>
        <authorList>
            <person name="Zhang L."/>
        </authorList>
    </citation>
    <scope>NUCLEOTIDE SEQUENCE [LARGE SCALE GENOMIC DNA]</scope>
    <source>
        <strain evidence="3 4">H8</strain>
    </source>
</reference>
<dbReference type="InterPro" id="IPR001375">
    <property type="entry name" value="Peptidase_S9_cat"/>
</dbReference>
<accession>A0ABV2T850</accession>
<dbReference type="Pfam" id="PF00326">
    <property type="entry name" value="Peptidase_S9"/>
    <property type="match status" value="1"/>
</dbReference>
<evidence type="ECO:0000259" key="2">
    <source>
        <dbReference type="Pfam" id="PF00930"/>
    </source>
</evidence>
<dbReference type="PANTHER" id="PTHR11731:SF118">
    <property type="entry name" value="BLR1971 PROTEIN"/>
    <property type="match status" value="1"/>
</dbReference>
<dbReference type="InterPro" id="IPR002469">
    <property type="entry name" value="Peptidase_S9B_N"/>
</dbReference>
<comment type="caution">
    <text evidence="3">The sequence shown here is derived from an EMBL/GenBank/DDBJ whole genome shotgun (WGS) entry which is preliminary data.</text>
</comment>
<feature type="domain" description="Dipeptidylpeptidase IV N-terminal" evidence="2">
    <location>
        <begin position="122"/>
        <end position="471"/>
    </location>
</feature>
<proteinExistence type="predicted"/>
<dbReference type="Pfam" id="PF00930">
    <property type="entry name" value="DPPIV_N"/>
    <property type="match status" value="1"/>
</dbReference>
<organism evidence="3 4">
    <name type="scientific">Chitinophaga defluvii</name>
    <dbReference type="NCBI Taxonomy" id="3163343"/>
    <lineage>
        <taxon>Bacteria</taxon>
        <taxon>Pseudomonadati</taxon>
        <taxon>Bacteroidota</taxon>
        <taxon>Chitinophagia</taxon>
        <taxon>Chitinophagales</taxon>
        <taxon>Chitinophagaceae</taxon>
        <taxon>Chitinophaga</taxon>
    </lineage>
</organism>
<dbReference type="Gene3D" id="3.40.50.1820">
    <property type="entry name" value="alpha/beta hydrolase"/>
    <property type="match status" value="1"/>
</dbReference>
<dbReference type="PANTHER" id="PTHR11731">
    <property type="entry name" value="PROTEASE FAMILY S9B,C DIPEPTIDYL-PEPTIDASE IV-RELATED"/>
    <property type="match status" value="1"/>
</dbReference>
<gene>
    <name evidence="3" type="ORF">ABR189_17545</name>
</gene>
<dbReference type="InterPro" id="IPR029058">
    <property type="entry name" value="AB_hydrolase_fold"/>
</dbReference>
<name>A0ABV2T850_9BACT</name>
<sequence length="776" mass="88923">MMRTFGVIVFLLGIGNVYAQKADLRIADKYSNENLGKYVQNTQISPNWIDNSGLFHYTVTTREGTNYYLVNPTRKEKVIMFNSREMAGKLTALTSQLYEANNLKMYSITFSAKEPDHFTFESSRKRFSYNIRTKVLKEIPKEEPVKTQTRPSFQPSWKKFSPDSAWFVYAYKHDLYLQKSDEDTSTRLTFDGAPYYSFIGANSATTDEKKYSASVYWLKNSRQLVAVREDKRAVGEMSIINSLSLPRPTVSTYKFPIPGDADVVQYELFTFDVSQRKARKINIAKYPDQRIILQSTLNNGKTVLYAPQIINSDRYVYFLRRNRTNDQMDLCRLDANTGEVFEVITETCAPHFNDQLFTCNILNDGKDILWWSERTGYGQYYRYDNQGNFKNAITTGLFVAGDIHTIDTAGHALIIEGYGREKGIDPYYRMYYKVKFDGTGFTLLTPGNGYHDISLSKDKRYLLDTYSRMDMAPVNIVRNMAGRQLLELEQTDLTALSQTGWKKPQLLKIKAADGVTDLYGVMYLPFNLDSTKKYPIISNVYPGPQEDFIPRKFTIDDNYNQSLAQLGFVVINVAYRGSSPIRGKAFHCFGYGNLRDYALADDKFVIEQLADRYAFIDLNRVGIYGHSGGGMMSTAAMLTYPDFYKVAVSASGNHDNNIYTQWWGETYHGITMKTQQRGDSSIYKFETKIPTNTELAANLKGKLFLITGDVDKNVHPASTLRLVDALIKANKRFDMMILPGKDHGLGDKYYTNLIRYYFVENLLGQPQQDRDIIKHE</sequence>